<feature type="domain" description="Isochorismatase-like" evidence="8">
    <location>
        <begin position="13"/>
        <end position="223"/>
    </location>
</feature>
<dbReference type="InterPro" id="IPR052347">
    <property type="entry name" value="Isochorismatase_Nicotinamidase"/>
</dbReference>
<keyword evidence="2" id="KW-0662">Pyridine nucleotide biosynthesis</keyword>
<comment type="pathway">
    <text evidence="5">Cofactor biosynthesis; nicotinate biosynthesis; nicotinate from nicotinamide: step 1/1.</text>
</comment>
<dbReference type="Proteomes" id="UP001521116">
    <property type="component" value="Unassembled WGS sequence"/>
</dbReference>
<evidence type="ECO:0000256" key="4">
    <source>
        <dbReference type="ARBA" id="ARBA00022801"/>
    </source>
</evidence>
<evidence type="ECO:0000256" key="3">
    <source>
        <dbReference type="ARBA" id="ARBA00022723"/>
    </source>
</evidence>
<accession>A0ABR3SVM6</accession>
<protein>
    <recommendedName>
        <fullName evidence="6">nicotinamidase</fullName>
        <ecNumber evidence="6">3.5.1.19</ecNumber>
    </recommendedName>
    <alternativeName>
        <fullName evidence="7">Nicotinamide deamidase</fullName>
    </alternativeName>
</protein>
<evidence type="ECO:0000313" key="10">
    <source>
        <dbReference type="Proteomes" id="UP001521116"/>
    </source>
</evidence>
<evidence type="ECO:0000259" key="8">
    <source>
        <dbReference type="Pfam" id="PF00857"/>
    </source>
</evidence>
<reference evidence="9 10" key="1">
    <citation type="submission" date="2024-02" db="EMBL/GenBank/DDBJ databases">
        <title>De novo assembly and annotation of 12 fungi associated with fruit tree decline syndrome in Ontario, Canada.</title>
        <authorList>
            <person name="Sulman M."/>
            <person name="Ellouze W."/>
            <person name="Ilyukhin E."/>
        </authorList>
    </citation>
    <scope>NUCLEOTIDE SEQUENCE [LARGE SCALE GENOMIC DNA]</scope>
    <source>
        <strain evidence="9 10">M1-105</strain>
    </source>
</reference>
<dbReference type="SUPFAM" id="SSF52499">
    <property type="entry name" value="Isochorismatase-like hydrolases"/>
    <property type="match status" value="1"/>
</dbReference>
<dbReference type="EMBL" id="JAJVDC020000043">
    <property type="protein sequence ID" value="KAL1630963.1"/>
    <property type="molecule type" value="Genomic_DNA"/>
</dbReference>
<evidence type="ECO:0000256" key="6">
    <source>
        <dbReference type="ARBA" id="ARBA00039017"/>
    </source>
</evidence>
<sequence>MASPPSKADFKPALVIVDVQEDFCPPNGALAVQDGRAIVPTVNRLLALPFVLKVATKDFHPPDHISFASNHAAPDNVPFATTITIANPLNPAETQTTRLWPDHCVQGTPGAELIPELDAARVTDVVEKGQDKRVEMYSAFCDPFRRPAVARSGLADLLRGAGVSDVFVVGLAMDYCVKFTALDAAREGFKTVVVSEGTKAVDPGRWGEAQNELEDAGVRLVSVDGEEVKKVENL</sequence>
<comment type="caution">
    <text evidence="9">The sequence shown here is derived from an EMBL/GenBank/DDBJ whole genome shotgun (WGS) entry which is preliminary data.</text>
</comment>
<comment type="similarity">
    <text evidence="1">Belongs to the isochorismatase family.</text>
</comment>
<gene>
    <name evidence="9" type="primary">PNC1</name>
    <name evidence="9" type="ORF">SLS56_004637</name>
</gene>
<dbReference type="EC" id="3.5.1.19" evidence="6"/>
<evidence type="ECO:0000313" key="9">
    <source>
        <dbReference type="EMBL" id="KAL1630963.1"/>
    </source>
</evidence>
<keyword evidence="4" id="KW-0378">Hydrolase</keyword>
<dbReference type="Pfam" id="PF00857">
    <property type="entry name" value="Isochorismatase"/>
    <property type="match status" value="1"/>
</dbReference>
<dbReference type="InterPro" id="IPR036380">
    <property type="entry name" value="Isochorismatase-like_sf"/>
</dbReference>
<evidence type="ECO:0000256" key="2">
    <source>
        <dbReference type="ARBA" id="ARBA00022642"/>
    </source>
</evidence>
<evidence type="ECO:0000256" key="5">
    <source>
        <dbReference type="ARBA" id="ARBA00037900"/>
    </source>
</evidence>
<keyword evidence="3" id="KW-0479">Metal-binding</keyword>
<evidence type="ECO:0000256" key="1">
    <source>
        <dbReference type="ARBA" id="ARBA00006336"/>
    </source>
</evidence>
<evidence type="ECO:0000256" key="7">
    <source>
        <dbReference type="ARBA" id="ARBA00043224"/>
    </source>
</evidence>
<dbReference type="PANTHER" id="PTHR11080">
    <property type="entry name" value="PYRAZINAMIDASE/NICOTINAMIDASE"/>
    <property type="match status" value="1"/>
</dbReference>
<organism evidence="9 10">
    <name type="scientific">Neofusicoccum ribis</name>
    <dbReference type="NCBI Taxonomy" id="45134"/>
    <lineage>
        <taxon>Eukaryota</taxon>
        <taxon>Fungi</taxon>
        <taxon>Dikarya</taxon>
        <taxon>Ascomycota</taxon>
        <taxon>Pezizomycotina</taxon>
        <taxon>Dothideomycetes</taxon>
        <taxon>Dothideomycetes incertae sedis</taxon>
        <taxon>Botryosphaeriales</taxon>
        <taxon>Botryosphaeriaceae</taxon>
        <taxon>Neofusicoccum</taxon>
    </lineage>
</organism>
<dbReference type="Gene3D" id="3.40.50.850">
    <property type="entry name" value="Isochorismatase-like"/>
    <property type="match status" value="1"/>
</dbReference>
<keyword evidence="10" id="KW-1185">Reference proteome</keyword>
<dbReference type="InterPro" id="IPR000868">
    <property type="entry name" value="Isochorismatase-like_dom"/>
</dbReference>
<proteinExistence type="inferred from homology"/>
<dbReference type="CDD" id="cd01011">
    <property type="entry name" value="nicotinamidase"/>
    <property type="match status" value="1"/>
</dbReference>
<dbReference type="PANTHER" id="PTHR11080:SF2">
    <property type="entry name" value="LD05707P"/>
    <property type="match status" value="1"/>
</dbReference>
<name>A0ABR3SVM6_9PEZI</name>